<evidence type="ECO:0000256" key="8">
    <source>
        <dbReference type="SAM" id="MobiDB-lite"/>
    </source>
</evidence>
<evidence type="ECO:0000256" key="2">
    <source>
        <dbReference type="ARBA" id="ARBA00022723"/>
    </source>
</evidence>
<dbReference type="Pfam" id="PF00096">
    <property type="entry name" value="zf-C2H2"/>
    <property type="match status" value="2"/>
</dbReference>
<proteinExistence type="predicted"/>
<keyword evidence="4 7" id="KW-0863">Zinc-finger</keyword>
<reference evidence="10 11" key="1">
    <citation type="submission" date="2021-07" db="EMBL/GenBank/DDBJ databases">
        <authorList>
            <person name="Palmer J.M."/>
        </authorList>
    </citation>
    <scope>NUCLEOTIDE SEQUENCE [LARGE SCALE GENOMIC DNA]</scope>
    <source>
        <strain evidence="10 11">AT_MEX2019</strain>
        <tissue evidence="10">Muscle</tissue>
    </source>
</reference>
<keyword evidence="2" id="KW-0479">Metal-binding</keyword>
<keyword evidence="6" id="KW-0539">Nucleus</keyword>
<evidence type="ECO:0000313" key="10">
    <source>
        <dbReference type="EMBL" id="MED6237302.1"/>
    </source>
</evidence>
<evidence type="ECO:0000256" key="4">
    <source>
        <dbReference type="ARBA" id="ARBA00022771"/>
    </source>
</evidence>
<feature type="domain" description="C2H2-type" evidence="9">
    <location>
        <begin position="160"/>
        <end position="188"/>
    </location>
</feature>
<evidence type="ECO:0000256" key="5">
    <source>
        <dbReference type="ARBA" id="ARBA00022833"/>
    </source>
</evidence>
<gene>
    <name evidence="10" type="ORF">ATANTOWER_022295</name>
</gene>
<evidence type="ECO:0000256" key="7">
    <source>
        <dbReference type="PROSITE-ProRule" id="PRU00042"/>
    </source>
</evidence>
<feature type="compositionally biased region" description="Low complexity" evidence="8">
    <location>
        <begin position="42"/>
        <end position="54"/>
    </location>
</feature>
<feature type="region of interest" description="Disordered" evidence="8">
    <location>
        <begin position="24"/>
        <end position="85"/>
    </location>
</feature>
<keyword evidence="11" id="KW-1185">Reference proteome</keyword>
<evidence type="ECO:0000256" key="6">
    <source>
        <dbReference type="ARBA" id="ARBA00023242"/>
    </source>
</evidence>
<dbReference type="Proteomes" id="UP001345963">
    <property type="component" value="Unassembled WGS sequence"/>
</dbReference>
<feature type="domain" description="C2H2-type" evidence="9">
    <location>
        <begin position="189"/>
        <end position="216"/>
    </location>
</feature>
<evidence type="ECO:0000259" key="9">
    <source>
        <dbReference type="PROSITE" id="PS50157"/>
    </source>
</evidence>
<dbReference type="Gene3D" id="3.30.160.60">
    <property type="entry name" value="Classic Zinc Finger"/>
    <property type="match status" value="2"/>
</dbReference>
<keyword evidence="5" id="KW-0862">Zinc</keyword>
<comment type="caution">
    <text evidence="10">The sequence shown here is derived from an EMBL/GenBank/DDBJ whole genome shotgun (WGS) entry which is preliminary data.</text>
</comment>
<name>A0ABU7AGI8_9TELE</name>
<dbReference type="InterPro" id="IPR036236">
    <property type="entry name" value="Znf_C2H2_sf"/>
</dbReference>
<accession>A0ABU7AGI8</accession>
<dbReference type="InterPro" id="IPR050331">
    <property type="entry name" value="Zinc_finger"/>
</dbReference>
<sequence>MPRSFLVKNKRCASYNIHRTYVEEPKAFEDAEVPSQLQSTDSSEGPLSEGPSPSADRCSPQQDSEPLCPLPVRPESTSPPGAPSQPYYLTDPHMAEFPPYYKPTYTWKPVSSSYELRQLSFSPTVLQHTSSLYGGHISRSPPRQQPLDCSTHYSPTSNTYHCITCNKVFSTPHGLEVHVRRSHSGMRPFGCSICRKTFGHAVSLEQHMNVHSQVNISPNFLTIQRDITLYED</sequence>
<dbReference type="SMART" id="SM00355">
    <property type="entry name" value="ZnF_C2H2"/>
    <property type="match status" value="2"/>
</dbReference>
<dbReference type="SUPFAM" id="SSF57667">
    <property type="entry name" value="beta-beta-alpha zinc fingers"/>
    <property type="match status" value="1"/>
</dbReference>
<organism evidence="10 11">
    <name type="scientific">Ataeniobius toweri</name>
    <dbReference type="NCBI Taxonomy" id="208326"/>
    <lineage>
        <taxon>Eukaryota</taxon>
        <taxon>Metazoa</taxon>
        <taxon>Chordata</taxon>
        <taxon>Craniata</taxon>
        <taxon>Vertebrata</taxon>
        <taxon>Euteleostomi</taxon>
        <taxon>Actinopterygii</taxon>
        <taxon>Neopterygii</taxon>
        <taxon>Teleostei</taxon>
        <taxon>Neoteleostei</taxon>
        <taxon>Acanthomorphata</taxon>
        <taxon>Ovalentaria</taxon>
        <taxon>Atherinomorphae</taxon>
        <taxon>Cyprinodontiformes</taxon>
        <taxon>Goodeidae</taxon>
        <taxon>Ataeniobius</taxon>
    </lineage>
</organism>
<dbReference type="InterPro" id="IPR013087">
    <property type="entry name" value="Znf_C2H2_type"/>
</dbReference>
<dbReference type="PANTHER" id="PTHR16515">
    <property type="entry name" value="PR DOMAIN ZINC FINGER PROTEIN"/>
    <property type="match status" value="1"/>
</dbReference>
<evidence type="ECO:0000313" key="11">
    <source>
        <dbReference type="Proteomes" id="UP001345963"/>
    </source>
</evidence>
<dbReference type="PROSITE" id="PS00028">
    <property type="entry name" value="ZINC_FINGER_C2H2_1"/>
    <property type="match status" value="2"/>
</dbReference>
<dbReference type="PROSITE" id="PS50157">
    <property type="entry name" value="ZINC_FINGER_C2H2_2"/>
    <property type="match status" value="2"/>
</dbReference>
<evidence type="ECO:0000256" key="1">
    <source>
        <dbReference type="ARBA" id="ARBA00004123"/>
    </source>
</evidence>
<dbReference type="EMBL" id="JAHUTI010014687">
    <property type="protein sequence ID" value="MED6237302.1"/>
    <property type="molecule type" value="Genomic_DNA"/>
</dbReference>
<dbReference type="PANTHER" id="PTHR16515:SF49">
    <property type="entry name" value="GASTRULA ZINC FINGER PROTEIN XLCGF49.1-LIKE-RELATED"/>
    <property type="match status" value="1"/>
</dbReference>
<keyword evidence="3" id="KW-0677">Repeat</keyword>
<evidence type="ECO:0000256" key="3">
    <source>
        <dbReference type="ARBA" id="ARBA00022737"/>
    </source>
</evidence>
<comment type="subcellular location">
    <subcellularLocation>
        <location evidence="1">Nucleus</location>
    </subcellularLocation>
</comment>
<protein>
    <recommendedName>
        <fullName evidence="9">C2H2-type domain-containing protein</fullName>
    </recommendedName>
</protein>